<dbReference type="RefSeq" id="WP_063190717.1">
    <property type="nucleotide sequence ID" value="NZ_LQQY01000007.1"/>
</dbReference>
<dbReference type="EMBL" id="LQQY01000007">
    <property type="protein sequence ID" value="KZE51631.1"/>
    <property type="molecule type" value="Genomic_DNA"/>
</dbReference>
<dbReference type="AlphaFoldDB" id="A0A163M1R9"/>
<evidence type="ECO:0000313" key="2">
    <source>
        <dbReference type="Proteomes" id="UP000076510"/>
    </source>
</evidence>
<sequence>MKICGNCQHANDEGNFCENCGARLGEGEIPAAASAQVQIQPNQQLETAKNASKIYFGYFLDQLKAPHAKIRETGNAHLINGLITIALFSLFLPALIYYGIKENIKGFVKDMDKLIGWEIEDFFFTINGLLDDSLKISVITKPVLALMLLMLVMVSLTFLGAKLSKLNASFQLVAARYGALLVPLMALCVAGIILSLLGFNVFGYIFLLSIMGAIFLIPPFILRSLDQTNKGGLDVVLTTLLIYVVSLVVLGLIGEYLLDALVAGLRSINFDDIL</sequence>
<organism evidence="1 2">
    <name type="scientific">Rossellomorea marisflavi</name>
    <dbReference type="NCBI Taxonomy" id="189381"/>
    <lineage>
        <taxon>Bacteria</taxon>
        <taxon>Bacillati</taxon>
        <taxon>Bacillota</taxon>
        <taxon>Bacilli</taxon>
        <taxon>Bacillales</taxon>
        <taxon>Bacillaceae</taxon>
        <taxon>Rossellomorea</taxon>
    </lineage>
</organism>
<proteinExistence type="predicted"/>
<comment type="caution">
    <text evidence="1">The sequence shown here is derived from an EMBL/GenBank/DDBJ whole genome shotgun (WGS) entry which is preliminary data.</text>
</comment>
<reference evidence="2" key="1">
    <citation type="submission" date="2016-01" db="EMBL/GenBank/DDBJ databases">
        <title>Whole genome sequencing of Bhargavaea cecembensis T14.</title>
        <authorList>
            <person name="Hong K.W."/>
        </authorList>
    </citation>
    <scope>NUCLEOTIDE SEQUENCE [LARGE SCALE GENOMIC DNA]</scope>
    <source>
        <strain evidence="2">M19</strain>
    </source>
</reference>
<accession>A0A163M1R9</accession>
<name>A0A163M1R9_9BACI</name>
<protein>
    <submittedName>
        <fullName evidence="1">Uncharacterized protein</fullName>
    </submittedName>
</protein>
<gene>
    <name evidence="1" type="ORF">AV649_14130</name>
</gene>
<dbReference type="OrthoDB" id="2448863at2"/>
<dbReference type="Proteomes" id="UP000076510">
    <property type="component" value="Unassembled WGS sequence"/>
</dbReference>
<evidence type="ECO:0000313" key="1">
    <source>
        <dbReference type="EMBL" id="KZE51631.1"/>
    </source>
</evidence>